<sequence length="242" mass="25943">MPNVLITGSARGLGLEMVKRFAAQGDFVIATSRKSSPGIEEVVAQSNGRVVFVPLEVTDEASVSQSVKETQSILGQSSLDILVNCAGVASALDGKVAQMDNLEWHMSVNVTGVHNVTRAYLPLMQSGQVKKVINISSALGSITKAPQMTFATAPAYKISKAALNALTVQYALSYQDEGFTFIALCPGWVQTDMGSEKAHLTVDQGVRGIMEVINSVEQKDNGTFKNTYHPGWDIYDGKGIPF</sequence>
<dbReference type="InterPro" id="IPR036291">
    <property type="entry name" value="NAD(P)-bd_dom_sf"/>
</dbReference>
<dbReference type="Pfam" id="PF00106">
    <property type="entry name" value="adh_short"/>
    <property type="match status" value="1"/>
</dbReference>
<evidence type="ECO:0000313" key="3">
    <source>
        <dbReference type="Proteomes" id="UP000094569"/>
    </source>
</evidence>
<protein>
    <recommendedName>
        <fullName evidence="4">Short chain oxidoreductase</fullName>
    </recommendedName>
</protein>
<dbReference type="Proteomes" id="UP000094569">
    <property type="component" value="Unassembled WGS sequence"/>
</dbReference>
<dbReference type="PRINTS" id="PR00080">
    <property type="entry name" value="SDRFAMILY"/>
</dbReference>
<evidence type="ECO:0008006" key="4">
    <source>
        <dbReference type="Google" id="ProtNLM"/>
    </source>
</evidence>
<reference evidence="2 3" key="1">
    <citation type="journal article" date="2016" name="BMC Genomics">
        <title>Comparative genomic and transcriptomic analyses of the Fuzhuan brick tea-fermentation fungus Aspergillus cristatus.</title>
        <authorList>
            <person name="Ge Y."/>
            <person name="Wang Y."/>
            <person name="Liu Y."/>
            <person name="Tan Y."/>
            <person name="Ren X."/>
            <person name="Zhang X."/>
            <person name="Hyde K.D."/>
            <person name="Liu Y."/>
            <person name="Liu Z."/>
        </authorList>
    </citation>
    <scope>NUCLEOTIDE SEQUENCE [LARGE SCALE GENOMIC DNA]</scope>
    <source>
        <strain evidence="2 3">GZAAS20.1005</strain>
    </source>
</reference>
<evidence type="ECO:0000313" key="2">
    <source>
        <dbReference type="EMBL" id="ODM20255.1"/>
    </source>
</evidence>
<dbReference type="AlphaFoldDB" id="A0A1E3BH01"/>
<proteinExistence type="inferred from homology"/>
<dbReference type="VEuPathDB" id="FungiDB:SI65_03308"/>
<name>A0A1E3BH01_ASPCR</name>
<comment type="similarity">
    <text evidence="1">Belongs to the short-chain dehydrogenases/reductases (SDR) family.</text>
</comment>
<dbReference type="CDD" id="cd05325">
    <property type="entry name" value="carb_red_sniffer_like_SDR_c"/>
    <property type="match status" value="1"/>
</dbReference>
<dbReference type="InterPro" id="IPR002347">
    <property type="entry name" value="SDR_fam"/>
</dbReference>
<organism evidence="2 3">
    <name type="scientific">Aspergillus cristatus</name>
    <name type="common">Chinese Fuzhuan brick tea-fermentation fungus</name>
    <name type="synonym">Eurotium cristatum</name>
    <dbReference type="NCBI Taxonomy" id="573508"/>
    <lineage>
        <taxon>Eukaryota</taxon>
        <taxon>Fungi</taxon>
        <taxon>Dikarya</taxon>
        <taxon>Ascomycota</taxon>
        <taxon>Pezizomycotina</taxon>
        <taxon>Eurotiomycetes</taxon>
        <taxon>Eurotiomycetidae</taxon>
        <taxon>Eurotiales</taxon>
        <taxon>Aspergillaceae</taxon>
        <taxon>Aspergillus</taxon>
        <taxon>Aspergillus subgen. Aspergillus</taxon>
    </lineage>
</organism>
<dbReference type="PANTHER" id="PTHR45458:SF1">
    <property type="entry name" value="SHORT CHAIN DEHYDROGENASE"/>
    <property type="match status" value="1"/>
</dbReference>
<keyword evidence="3" id="KW-1185">Reference proteome</keyword>
<dbReference type="PANTHER" id="PTHR45458">
    <property type="entry name" value="SHORT-CHAIN DEHYDROGENASE/REDUCTASE SDR"/>
    <property type="match status" value="1"/>
</dbReference>
<gene>
    <name evidence="2" type="ORF">SI65_03308</name>
</gene>
<dbReference type="PRINTS" id="PR00081">
    <property type="entry name" value="GDHRDH"/>
</dbReference>
<dbReference type="EMBL" id="JXNT01000003">
    <property type="protein sequence ID" value="ODM20255.1"/>
    <property type="molecule type" value="Genomic_DNA"/>
</dbReference>
<accession>A0A1E3BH01</accession>
<dbReference type="GO" id="GO:0016616">
    <property type="term" value="F:oxidoreductase activity, acting on the CH-OH group of donors, NAD or NADP as acceptor"/>
    <property type="evidence" value="ECO:0007669"/>
    <property type="project" value="TreeGrafter"/>
</dbReference>
<dbReference type="SUPFAM" id="SSF51735">
    <property type="entry name" value="NAD(P)-binding Rossmann-fold domains"/>
    <property type="match status" value="1"/>
</dbReference>
<dbReference type="InterPro" id="IPR052184">
    <property type="entry name" value="SDR_enzymes"/>
</dbReference>
<dbReference type="Gene3D" id="3.40.50.720">
    <property type="entry name" value="NAD(P)-binding Rossmann-like Domain"/>
    <property type="match status" value="1"/>
</dbReference>
<evidence type="ECO:0000256" key="1">
    <source>
        <dbReference type="RuleBase" id="RU000363"/>
    </source>
</evidence>
<dbReference type="OrthoDB" id="7289984at2759"/>
<comment type="caution">
    <text evidence="2">The sequence shown here is derived from an EMBL/GenBank/DDBJ whole genome shotgun (WGS) entry which is preliminary data.</text>
</comment>